<gene>
    <name evidence="2" type="ORF">N7456_005076</name>
</gene>
<evidence type="ECO:0000313" key="3">
    <source>
        <dbReference type="Proteomes" id="UP001149165"/>
    </source>
</evidence>
<feature type="region of interest" description="Disordered" evidence="1">
    <location>
        <begin position="56"/>
        <end position="80"/>
    </location>
</feature>
<comment type="caution">
    <text evidence="2">The sequence shown here is derived from an EMBL/GenBank/DDBJ whole genome shotgun (WGS) entry which is preliminary data.</text>
</comment>
<dbReference type="Proteomes" id="UP001149165">
    <property type="component" value="Unassembled WGS sequence"/>
</dbReference>
<dbReference type="AlphaFoldDB" id="A0A9W9FXM5"/>
<name>A0A9W9FXM5_9EURO</name>
<sequence length="80" mass="9152">MSTSNLKTGPCTMWLKYMYELPTWVKVYGGIQNGQEMALLLHCWSETPHGRRLIIGNSQTPHRPFARGSGRQVARRSQYA</sequence>
<organism evidence="2 3">
    <name type="scientific">Penicillium angulare</name>
    <dbReference type="NCBI Taxonomy" id="116970"/>
    <lineage>
        <taxon>Eukaryota</taxon>
        <taxon>Fungi</taxon>
        <taxon>Dikarya</taxon>
        <taxon>Ascomycota</taxon>
        <taxon>Pezizomycotina</taxon>
        <taxon>Eurotiomycetes</taxon>
        <taxon>Eurotiomycetidae</taxon>
        <taxon>Eurotiales</taxon>
        <taxon>Aspergillaceae</taxon>
        <taxon>Penicillium</taxon>
    </lineage>
</organism>
<evidence type="ECO:0000256" key="1">
    <source>
        <dbReference type="SAM" id="MobiDB-lite"/>
    </source>
</evidence>
<reference evidence="2" key="1">
    <citation type="submission" date="2022-11" db="EMBL/GenBank/DDBJ databases">
        <authorList>
            <person name="Petersen C."/>
        </authorList>
    </citation>
    <scope>NUCLEOTIDE SEQUENCE</scope>
    <source>
        <strain evidence="2">IBT 30069</strain>
    </source>
</reference>
<reference evidence="2" key="2">
    <citation type="journal article" date="2023" name="IMA Fungus">
        <title>Comparative genomic study of the Penicillium genus elucidates a diverse pangenome and 15 lateral gene transfer events.</title>
        <authorList>
            <person name="Petersen C."/>
            <person name="Sorensen T."/>
            <person name="Nielsen M.R."/>
            <person name="Sondergaard T.E."/>
            <person name="Sorensen J.L."/>
            <person name="Fitzpatrick D.A."/>
            <person name="Frisvad J.C."/>
            <person name="Nielsen K.L."/>
        </authorList>
    </citation>
    <scope>NUCLEOTIDE SEQUENCE</scope>
    <source>
        <strain evidence="2">IBT 30069</strain>
    </source>
</reference>
<accession>A0A9W9FXM5</accession>
<dbReference type="EMBL" id="JAPQKH010000003">
    <property type="protein sequence ID" value="KAJ5108401.1"/>
    <property type="molecule type" value="Genomic_DNA"/>
</dbReference>
<protein>
    <submittedName>
        <fullName evidence="2">Uncharacterized protein</fullName>
    </submittedName>
</protein>
<proteinExistence type="predicted"/>
<evidence type="ECO:0000313" key="2">
    <source>
        <dbReference type="EMBL" id="KAJ5108401.1"/>
    </source>
</evidence>
<keyword evidence="3" id="KW-1185">Reference proteome</keyword>